<dbReference type="EMBL" id="KV907625">
    <property type="protein sequence ID" value="OOF89984.1"/>
    <property type="molecule type" value="Genomic_DNA"/>
</dbReference>
<sequence length="100" mass="11774">MMVYRWIYRAAMHACPRDSYGAGRRELRPRARKGAFARRKCYMLRLVVGSSTGTCHVLYLHTKYQEYCCRSVLSTRLNSTKSISYKSLPRHRMQRKIIAP</sequence>
<protein>
    <submittedName>
        <fullName evidence="1">Uncharacterized protein</fullName>
    </submittedName>
</protein>
<accession>A0A1R3R677</accession>
<dbReference type="AlphaFoldDB" id="A0A1R3R677"/>
<reference evidence="2" key="1">
    <citation type="journal article" date="2017" name="Genome Biol.">
        <title>Comparative genomics reveals high biological diversity and specific adaptations in the industrially and medically important fungal genus Aspergillus.</title>
        <authorList>
            <person name="de Vries R.P."/>
            <person name="Riley R."/>
            <person name="Wiebenga A."/>
            <person name="Aguilar-Osorio G."/>
            <person name="Amillis S."/>
            <person name="Uchima C.A."/>
            <person name="Anderluh G."/>
            <person name="Asadollahi M."/>
            <person name="Askin M."/>
            <person name="Barry K."/>
            <person name="Battaglia E."/>
            <person name="Bayram O."/>
            <person name="Benocci T."/>
            <person name="Braus-Stromeyer S.A."/>
            <person name="Caldana C."/>
            <person name="Canovas D."/>
            <person name="Cerqueira G.C."/>
            <person name="Chen F."/>
            <person name="Chen W."/>
            <person name="Choi C."/>
            <person name="Clum A."/>
            <person name="Dos Santos R.A."/>
            <person name="Damasio A.R."/>
            <person name="Diallinas G."/>
            <person name="Emri T."/>
            <person name="Fekete E."/>
            <person name="Flipphi M."/>
            <person name="Freyberg S."/>
            <person name="Gallo A."/>
            <person name="Gournas C."/>
            <person name="Habgood R."/>
            <person name="Hainaut M."/>
            <person name="Harispe M.L."/>
            <person name="Henrissat B."/>
            <person name="Hilden K.S."/>
            <person name="Hope R."/>
            <person name="Hossain A."/>
            <person name="Karabika E."/>
            <person name="Karaffa L."/>
            <person name="Karanyi Z."/>
            <person name="Krasevec N."/>
            <person name="Kuo A."/>
            <person name="Kusch H."/>
            <person name="LaButti K."/>
            <person name="Lagendijk E.L."/>
            <person name="Lapidus A."/>
            <person name="Levasseur A."/>
            <person name="Lindquist E."/>
            <person name="Lipzen A."/>
            <person name="Logrieco A.F."/>
            <person name="MacCabe A."/>
            <person name="Maekelae M.R."/>
            <person name="Malavazi I."/>
            <person name="Melin P."/>
            <person name="Meyer V."/>
            <person name="Mielnichuk N."/>
            <person name="Miskei M."/>
            <person name="Molnar A.P."/>
            <person name="Mule G."/>
            <person name="Ngan C.Y."/>
            <person name="Orejas M."/>
            <person name="Orosz E."/>
            <person name="Ouedraogo J.P."/>
            <person name="Overkamp K.M."/>
            <person name="Park H.-S."/>
            <person name="Perrone G."/>
            <person name="Piumi F."/>
            <person name="Punt P.J."/>
            <person name="Ram A.F."/>
            <person name="Ramon A."/>
            <person name="Rauscher S."/>
            <person name="Record E."/>
            <person name="Riano-Pachon D.M."/>
            <person name="Robert V."/>
            <person name="Roehrig J."/>
            <person name="Ruller R."/>
            <person name="Salamov A."/>
            <person name="Salih N.S."/>
            <person name="Samson R.A."/>
            <person name="Sandor E."/>
            <person name="Sanguinetti M."/>
            <person name="Schuetze T."/>
            <person name="Sepcic K."/>
            <person name="Shelest E."/>
            <person name="Sherlock G."/>
            <person name="Sophianopoulou V."/>
            <person name="Squina F.M."/>
            <person name="Sun H."/>
            <person name="Susca A."/>
            <person name="Todd R.B."/>
            <person name="Tsang A."/>
            <person name="Unkles S.E."/>
            <person name="van de Wiele N."/>
            <person name="van Rossen-Uffink D."/>
            <person name="Oliveira J.V."/>
            <person name="Vesth T.C."/>
            <person name="Visser J."/>
            <person name="Yu J.-H."/>
            <person name="Zhou M."/>
            <person name="Andersen M.R."/>
            <person name="Archer D.B."/>
            <person name="Baker S.E."/>
            <person name="Benoit I."/>
            <person name="Brakhage A.A."/>
            <person name="Braus G.H."/>
            <person name="Fischer R."/>
            <person name="Frisvad J.C."/>
            <person name="Goldman G.H."/>
            <person name="Houbraken J."/>
            <person name="Oakley B."/>
            <person name="Pocsi I."/>
            <person name="Scazzocchio C."/>
            <person name="Seiboth B."/>
            <person name="vanKuyk P.A."/>
            <person name="Wortman J."/>
            <person name="Dyer P.S."/>
            <person name="Grigoriev I.V."/>
        </authorList>
    </citation>
    <scope>NUCLEOTIDE SEQUENCE [LARGE SCALE GENOMIC DNA]</scope>
    <source>
        <strain evidence="2">ITEM 5010</strain>
    </source>
</reference>
<evidence type="ECO:0000313" key="2">
    <source>
        <dbReference type="Proteomes" id="UP000188318"/>
    </source>
</evidence>
<keyword evidence="2" id="KW-1185">Reference proteome</keyword>
<dbReference type="Proteomes" id="UP000188318">
    <property type="component" value="Unassembled WGS sequence"/>
</dbReference>
<evidence type="ECO:0000313" key="1">
    <source>
        <dbReference type="EMBL" id="OOF89984.1"/>
    </source>
</evidence>
<gene>
    <name evidence="1" type="ORF">ASPCADRAFT_179965</name>
</gene>
<organism evidence="1 2">
    <name type="scientific">Aspergillus carbonarius (strain ITEM 5010)</name>
    <dbReference type="NCBI Taxonomy" id="602072"/>
    <lineage>
        <taxon>Eukaryota</taxon>
        <taxon>Fungi</taxon>
        <taxon>Dikarya</taxon>
        <taxon>Ascomycota</taxon>
        <taxon>Pezizomycotina</taxon>
        <taxon>Eurotiomycetes</taxon>
        <taxon>Eurotiomycetidae</taxon>
        <taxon>Eurotiales</taxon>
        <taxon>Aspergillaceae</taxon>
        <taxon>Aspergillus</taxon>
        <taxon>Aspergillus subgen. Circumdati</taxon>
    </lineage>
</organism>
<name>A0A1R3R677_ASPC5</name>
<dbReference type="VEuPathDB" id="FungiDB:ASPCADRAFT_179965"/>
<proteinExistence type="predicted"/>